<reference evidence="1" key="1">
    <citation type="submission" date="2018-04" db="EMBL/GenBank/DDBJ databases">
        <title>Genomes of Endosymbiotic and Endophytic Bradyrhizobium Publication status.</title>
        <authorList>
            <person name="Guha S."/>
            <person name="Jorrin B."/>
            <person name="Sarkar M."/>
            <person name="Poole P.S."/>
            <person name="DasGupta M."/>
        </authorList>
    </citation>
    <scope>NUCLEOTIDE SEQUENCE</scope>
    <source>
        <strain evidence="1">WBOS16</strain>
    </source>
</reference>
<dbReference type="AlphaFoldDB" id="A0AAE9SPA9"/>
<dbReference type="EMBL" id="CP028989">
    <property type="protein sequence ID" value="UUO64182.1"/>
    <property type="molecule type" value="Genomic_DNA"/>
</dbReference>
<proteinExistence type="predicted"/>
<dbReference type="Proteomes" id="UP001058872">
    <property type="component" value="Chromosome"/>
</dbReference>
<name>A0AAE9SPA9_9BRAD</name>
<gene>
    <name evidence="1" type="ORF">DCM83_02365</name>
</gene>
<evidence type="ECO:0000313" key="1">
    <source>
        <dbReference type="EMBL" id="UUO64182.1"/>
    </source>
</evidence>
<protein>
    <submittedName>
        <fullName evidence="1">Uncharacterized protein</fullName>
    </submittedName>
</protein>
<organism evidence="1 2">
    <name type="scientific">Bradyrhizobium betae</name>
    <dbReference type="NCBI Taxonomy" id="244734"/>
    <lineage>
        <taxon>Bacteria</taxon>
        <taxon>Pseudomonadati</taxon>
        <taxon>Pseudomonadota</taxon>
        <taxon>Alphaproteobacteria</taxon>
        <taxon>Hyphomicrobiales</taxon>
        <taxon>Nitrobacteraceae</taxon>
        <taxon>Bradyrhizobium</taxon>
    </lineage>
</organism>
<dbReference type="RefSeq" id="WP_257178340.1">
    <property type="nucleotide sequence ID" value="NZ_CP028989.1"/>
</dbReference>
<accession>A0AAE9SPA9</accession>
<evidence type="ECO:0000313" key="2">
    <source>
        <dbReference type="Proteomes" id="UP001058872"/>
    </source>
</evidence>
<sequence>MDAEIIEFPERGRENRLVAATARLEAIVREVESIASDEPAADADRLLAMMERMGDRLVDLAGLLLDQESKLQAQRAFKSLSDKIAETREAFGQLGDRKQT</sequence>